<evidence type="ECO:0000256" key="1">
    <source>
        <dbReference type="SAM" id="Coils"/>
    </source>
</evidence>
<dbReference type="EMBL" id="JAODUO010001461">
    <property type="protein sequence ID" value="KAK2163423.1"/>
    <property type="molecule type" value="Genomic_DNA"/>
</dbReference>
<comment type="caution">
    <text evidence="3">The sequence shown here is derived from an EMBL/GenBank/DDBJ whole genome shotgun (WGS) entry which is preliminary data.</text>
</comment>
<feature type="coiled-coil region" evidence="1">
    <location>
        <begin position="55"/>
        <end position="92"/>
    </location>
</feature>
<reference evidence="3" key="1">
    <citation type="journal article" date="2023" name="Mol. Biol. Evol.">
        <title>Third-Generation Sequencing Reveals the Adaptive Role of the Epigenome in Three Deep-Sea Polychaetes.</title>
        <authorList>
            <person name="Perez M."/>
            <person name="Aroh O."/>
            <person name="Sun Y."/>
            <person name="Lan Y."/>
            <person name="Juniper S.K."/>
            <person name="Young C.R."/>
            <person name="Angers B."/>
            <person name="Qian P.Y."/>
        </authorList>
    </citation>
    <scope>NUCLEOTIDE SEQUENCE</scope>
    <source>
        <strain evidence="3">R07B-5</strain>
    </source>
</reference>
<evidence type="ECO:0000313" key="3">
    <source>
        <dbReference type="EMBL" id="KAK2163423.1"/>
    </source>
</evidence>
<dbReference type="AlphaFoldDB" id="A0AAD9K3K4"/>
<evidence type="ECO:0000313" key="4">
    <source>
        <dbReference type="Proteomes" id="UP001209878"/>
    </source>
</evidence>
<sequence length="191" mass="21683">MGEPSAKKAGVAFGVDLELQRPCTPSGGRLPSRLKALQKQEPRPVTPAMLTDKQMKAAERRKAYEEARLERMRRRQEDCRRLNQTVEGLLQQDAKRHGDKHMANVARMSRKDASCAIHKVSRDLTQFGLQMKSDFFAPRVKRPGWIGYNKSNTNGSRARTDAVRRHIRFTASTRVNATQRINFSPPTVNAK</sequence>
<keyword evidence="4" id="KW-1185">Reference proteome</keyword>
<protein>
    <submittedName>
        <fullName evidence="3">Uncharacterized protein</fullName>
    </submittedName>
</protein>
<proteinExistence type="predicted"/>
<feature type="region of interest" description="Disordered" evidence="2">
    <location>
        <begin position="20"/>
        <end position="44"/>
    </location>
</feature>
<evidence type="ECO:0000256" key="2">
    <source>
        <dbReference type="SAM" id="MobiDB-lite"/>
    </source>
</evidence>
<name>A0AAD9K3K4_RIDPI</name>
<gene>
    <name evidence="3" type="ORF">NP493_1461g00051</name>
</gene>
<accession>A0AAD9K3K4</accession>
<organism evidence="3 4">
    <name type="scientific">Ridgeia piscesae</name>
    <name type="common">Tubeworm</name>
    <dbReference type="NCBI Taxonomy" id="27915"/>
    <lineage>
        <taxon>Eukaryota</taxon>
        <taxon>Metazoa</taxon>
        <taxon>Spiralia</taxon>
        <taxon>Lophotrochozoa</taxon>
        <taxon>Annelida</taxon>
        <taxon>Polychaeta</taxon>
        <taxon>Sedentaria</taxon>
        <taxon>Canalipalpata</taxon>
        <taxon>Sabellida</taxon>
        <taxon>Siboglinidae</taxon>
        <taxon>Ridgeia</taxon>
    </lineage>
</organism>
<keyword evidence="1" id="KW-0175">Coiled coil</keyword>
<dbReference type="Proteomes" id="UP001209878">
    <property type="component" value="Unassembled WGS sequence"/>
</dbReference>